<dbReference type="InterPro" id="IPR050570">
    <property type="entry name" value="Cell_wall_metabolism_enzyme"/>
</dbReference>
<dbReference type="PANTHER" id="PTHR21666">
    <property type="entry name" value="PEPTIDASE-RELATED"/>
    <property type="match status" value="1"/>
</dbReference>
<dbReference type="RefSeq" id="WP_208098329.1">
    <property type="nucleotide sequence ID" value="NZ_JAGDYM010000013.1"/>
</dbReference>
<protein>
    <submittedName>
        <fullName evidence="3">M23 family metallopeptidase</fullName>
    </submittedName>
</protein>
<dbReference type="Pfam" id="PF01551">
    <property type="entry name" value="Peptidase_M23"/>
    <property type="match status" value="1"/>
</dbReference>
<dbReference type="CDD" id="cd12797">
    <property type="entry name" value="M23_peptidase"/>
    <property type="match status" value="1"/>
</dbReference>
<accession>A0A939MQ53</accession>
<organism evidence="3 4">
    <name type="scientific">Leucobacter weissii</name>
    <dbReference type="NCBI Taxonomy" id="1983706"/>
    <lineage>
        <taxon>Bacteria</taxon>
        <taxon>Bacillati</taxon>
        <taxon>Actinomycetota</taxon>
        <taxon>Actinomycetes</taxon>
        <taxon>Micrococcales</taxon>
        <taxon>Microbacteriaceae</taxon>
        <taxon>Leucobacter</taxon>
    </lineage>
</organism>
<dbReference type="EMBL" id="JAGDYM010000013">
    <property type="protein sequence ID" value="MBO1902571.1"/>
    <property type="molecule type" value="Genomic_DNA"/>
</dbReference>
<name>A0A939MQ53_9MICO</name>
<dbReference type="InterPro" id="IPR016047">
    <property type="entry name" value="M23ase_b-sheet_dom"/>
</dbReference>
<evidence type="ECO:0000313" key="4">
    <source>
        <dbReference type="Proteomes" id="UP000664382"/>
    </source>
</evidence>
<feature type="signal peptide" evidence="1">
    <location>
        <begin position="1"/>
        <end position="26"/>
    </location>
</feature>
<keyword evidence="1" id="KW-0732">Signal</keyword>
<gene>
    <name evidence="3" type="ORF">J4H92_11495</name>
</gene>
<dbReference type="GO" id="GO:0004222">
    <property type="term" value="F:metalloendopeptidase activity"/>
    <property type="evidence" value="ECO:0007669"/>
    <property type="project" value="TreeGrafter"/>
</dbReference>
<proteinExistence type="predicted"/>
<evidence type="ECO:0000313" key="3">
    <source>
        <dbReference type="EMBL" id="MBO1902571.1"/>
    </source>
</evidence>
<dbReference type="SUPFAM" id="SSF51261">
    <property type="entry name" value="Duplicated hybrid motif"/>
    <property type="match status" value="1"/>
</dbReference>
<dbReference type="InterPro" id="IPR011055">
    <property type="entry name" value="Dup_hybrid_motif"/>
</dbReference>
<dbReference type="PANTHER" id="PTHR21666:SF270">
    <property type="entry name" value="MUREIN HYDROLASE ACTIVATOR ENVC"/>
    <property type="match status" value="1"/>
</dbReference>
<dbReference type="AlphaFoldDB" id="A0A939MQ53"/>
<reference evidence="3" key="1">
    <citation type="submission" date="2021-03" db="EMBL/GenBank/DDBJ databases">
        <title>Leucobacter chromiisoli sp. nov., isolated from chromium-containing soil of chemical plant.</title>
        <authorList>
            <person name="Xu Z."/>
        </authorList>
    </citation>
    <scope>NUCLEOTIDE SEQUENCE</scope>
    <source>
        <strain evidence="3">S27</strain>
    </source>
</reference>
<evidence type="ECO:0000259" key="2">
    <source>
        <dbReference type="Pfam" id="PF01551"/>
    </source>
</evidence>
<evidence type="ECO:0000256" key="1">
    <source>
        <dbReference type="SAM" id="SignalP"/>
    </source>
</evidence>
<comment type="caution">
    <text evidence="3">The sequence shown here is derived from an EMBL/GenBank/DDBJ whole genome shotgun (WGS) entry which is preliminary data.</text>
</comment>
<dbReference type="Proteomes" id="UP000664382">
    <property type="component" value="Unassembled WGS sequence"/>
</dbReference>
<feature type="domain" description="M23ase beta-sheet core" evidence="2">
    <location>
        <begin position="101"/>
        <end position="201"/>
    </location>
</feature>
<dbReference type="Gene3D" id="2.70.70.10">
    <property type="entry name" value="Glucose Permease (Domain IIA)"/>
    <property type="match status" value="1"/>
</dbReference>
<sequence>MIASASAILCASGLVLTIALPGTGAAGEDDWSAASVQRLSSTGSPIPAGAALEALGAVSAEATGARQTFVNRTDAAVQFPFAGAQPLTDGFGPRSYPVAGFHDAQDFAAPAGTIVQAIADGEVIETGETTDGCGYGVLLSHEIDELEITSRYCHMQTDSNDLAEGDLVSVGDTVGTVGATGIAFGAHLHFVLTVDGEAVDPMPFLSEYNRKTRP</sequence>
<feature type="chain" id="PRO_5039702268" evidence="1">
    <location>
        <begin position="27"/>
        <end position="214"/>
    </location>
</feature>
<keyword evidence="4" id="KW-1185">Reference proteome</keyword>